<keyword evidence="1" id="KW-1133">Transmembrane helix</keyword>
<evidence type="ECO:0000313" key="2">
    <source>
        <dbReference type="EMBL" id="CAA0814757.1"/>
    </source>
</evidence>
<keyword evidence="1" id="KW-0472">Membrane</keyword>
<sequence>VSYQYIMHSGEHLVYICAHPHLLFIDEVKHVLGMTRLKTSGWSIIINAYICFRMLCYLCWDYQTCLFILIAFWDWLN</sequence>
<keyword evidence="1" id="KW-0812">Transmembrane</keyword>
<feature type="non-terminal residue" evidence="2">
    <location>
        <position position="77"/>
    </location>
</feature>
<dbReference type="EMBL" id="CACSLK010012206">
    <property type="protein sequence ID" value="CAA0814757.1"/>
    <property type="molecule type" value="Genomic_DNA"/>
</dbReference>
<organism evidence="2 3">
    <name type="scientific">Striga hermonthica</name>
    <name type="common">Purple witchweed</name>
    <name type="synonym">Buchnera hermonthica</name>
    <dbReference type="NCBI Taxonomy" id="68872"/>
    <lineage>
        <taxon>Eukaryota</taxon>
        <taxon>Viridiplantae</taxon>
        <taxon>Streptophyta</taxon>
        <taxon>Embryophyta</taxon>
        <taxon>Tracheophyta</taxon>
        <taxon>Spermatophyta</taxon>
        <taxon>Magnoliopsida</taxon>
        <taxon>eudicotyledons</taxon>
        <taxon>Gunneridae</taxon>
        <taxon>Pentapetalae</taxon>
        <taxon>asterids</taxon>
        <taxon>lamiids</taxon>
        <taxon>Lamiales</taxon>
        <taxon>Orobanchaceae</taxon>
        <taxon>Buchnereae</taxon>
        <taxon>Striga</taxon>
    </lineage>
</organism>
<comment type="caution">
    <text evidence="2">The sequence shown here is derived from an EMBL/GenBank/DDBJ whole genome shotgun (WGS) entry which is preliminary data.</text>
</comment>
<proteinExistence type="predicted"/>
<gene>
    <name evidence="2" type="ORF">SHERM_15024</name>
</gene>
<dbReference type="AlphaFoldDB" id="A0A9N7MNH9"/>
<dbReference type="Proteomes" id="UP001153555">
    <property type="component" value="Unassembled WGS sequence"/>
</dbReference>
<protein>
    <submittedName>
        <fullName evidence="2">Uncharacterized protein</fullName>
    </submittedName>
</protein>
<reference evidence="2" key="1">
    <citation type="submission" date="2019-12" db="EMBL/GenBank/DDBJ databases">
        <authorList>
            <person name="Scholes J."/>
        </authorList>
    </citation>
    <scope>NUCLEOTIDE SEQUENCE</scope>
</reference>
<feature type="non-terminal residue" evidence="2">
    <location>
        <position position="1"/>
    </location>
</feature>
<keyword evidence="3" id="KW-1185">Reference proteome</keyword>
<evidence type="ECO:0000256" key="1">
    <source>
        <dbReference type="SAM" id="Phobius"/>
    </source>
</evidence>
<name>A0A9N7MNH9_STRHE</name>
<accession>A0A9N7MNH9</accession>
<feature type="transmembrane region" description="Helical" evidence="1">
    <location>
        <begin position="44"/>
        <end position="73"/>
    </location>
</feature>
<evidence type="ECO:0000313" key="3">
    <source>
        <dbReference type="Proteomes" id="UP001153555"/>
    </source>
</evidence>